<keyword evidence="2" id="KW-0472">Membrane</keyword>
<accession>A0ABQ8J0L9</accession>
<keyword evidence="2" id="KW-1133">Transmembrane helix</keyword>
<feature type="transmembrane region" description="Helical" evidence="2">
    <location>
        <begin position="90"/>
        <end position="110"/>
    </location>
</feature>
<dbReference type="EMBL" id="NJHN03000095">
    <property type="protein sequence ID" value="KAH9415991.1"/>
    <property type="molecule type" value="Genomic_DNA"/>
</dbReference>
<proteinExistence type="predicted"/>
<feature type="compositionally biased region" description="Low complexity" evidence="1">
    <location>
        <begin position="61"/>
        <end position="73"/>
    </location>
</feature>
<feature type="transmembrane region" description="Helical" evidence="2">
    <location>
        <begin position="130"/>
        <end position="150"/>
    </location>
</feature>
<organism evidence="3 4">
    <name type="scientific">Dermatophagoides pteronyssinus</name>
    <name type="common">European house dust mite</name>
    <dbReference type="NCBI Taxonomy" id="6956"/>
    <lineage>
        <taxon>Eukaryota</taxon>
        <taxon>Metazoa</taxon>
        <taxon>Ecdysozoa</taxon>
        <taxon>Arthropoda</taxon>
        <taxon>Chelicerata</taxon>
        <taxon>Arachnida</taxon>
        <taxon>Acari</taxon>
        <taxon>Acariformes</taxon>
        <taxon>Sarcoptiformes</taxon>
        <taxon>Astigmata</taxon>
        <taxon>Psoroptidia</taxon>
        <taxon>Analgoidea</taxon>
        <taxon>Pyroglyphidae</taxon>
        <taxon>Dermatophagoidinae</taxon>
        <taxon>Dermatophagoides</taxon>
    </lineage>
</organism>
<dbReference type="Proteomes" id="UP000887458">
    <property type="component" value="Unassembled WGS sequence"/>
</dbReference>
<keyword evidence="4" id="KW-1185">Reference proteome</keyword>
<protein>
    <submittedName>
        <fullName evidence="3">Uncharacterized protein</fullName>
    </submittedName>
</protein>
<evidence type="ECO:0000313" key="3">
    <source>
        <dbReference type="EMBL" id="KAH9415991.1"/>
    </source>
</evidence>
<sequence>MSKSKFFTPNNWTILKFLLKFLSKNSEKNTTNNEDNRNINQRSFYIGKNRPKLQIDPPSPLRSLSSSPSSSSSNKNKDQCNNHSPNLSALICRTILAILFILIILLQFLWSSWCLWFQMNSMDPLFKMALFTPMTFIDSYLFYHVLLWLISITKLMKKKTHQYLIERRKRRRRTPPDLQTPVTTPMSALTLQSLSLVSNYFDVTPTTTPTMIIPTINVRLAQDQIDDDDETGYESIKFIDDSKSTMNKNSNLTSIERKSSVTSSLSSVDMLANYLNQFDISYLRKHSQDLVTGEKLTTSKESLATECSKFYCDSMP</sequence>
<evidence type="ECO:0000313" key="4">
    <source>
        <dbReference type="Proteomes" id="UP000887458"/>
    </source>
</evidence>
<reference evidence="3 4" key="2">
    <citation type="journal article" date="2022" name="Mol. Biol. Evol.">
        <title>Comparative Genomics Reveals Insights into the Divergent Evolution of Astigmatic Mites and Household Pest Adaptations.</title>
        <authorList>
            <person name="Xiong Q."/>
            <person name="Wan A.T."/>
            <person name="Liu X."/>
            <person name="Fung C.S."/>
            <person name="Xiao X."/>
            <person name="Malainual N."/>
            <person name="Hou J."/>
            <person name="Wang L."/>
            <person name="Wang M."/>
            <person name="Yang K.Y."/>
            <person name="Cui Y."/>
            <person name="Leung E.L."/>
            <person name="Nong W."/>
            <person name="Shin S.K."/>
            <person name="Au S.W."/>
            <person name="Jeong K.Y."/>
            <person name="Chew F.T."/>
            <person name="Hui J.H."/>
            <person name="Leung T.F."/>
            <person name="Tungtrongchitr A."/>
            <person name="Zhong N."/>
            <person name="Liu Z."/>
            <person name="Tsui S.K."/>
        </authorList>
    </citation>
    <scope>NUCLEOTIDE SEQUENCE [LARGE SCALE GENOMIC DNA]</scope>
    <source>
        <strain evidence="3">Derp</strain>
    </source>
</reference>
<feature type="region of interest" description="Disordered" evidence="1">
    <location>
        <begin position="50"/>
        <end position="80"/>
    </location>
</feature>
<keyword evidence="2" id="KW-0812">Transmembrane</keyword>
<name>A0ABQ8J0L9_DERPT</name>
<comment type="caution">
    <text evidence="3">The sequence shown here is derived from an EMBL/GenBank/DDBJ whole genome shotgun (WGS) entry which is preliminary data.</text>
</comment>
<evidence type="ECO:0000256" key="2">
    <source>
        <dbReference type="SAM" id="Phobius"/>
    </source>
</evidence>
<reference evidence="3 4" key="1">
    <citation type="journal article" date="2018" name="J. Allergy Clin. Immunol.">
        <title>High-quality assembly of Dermatophagoides pteronyssinus genome and transcriptome reveals a wide range of novel allergens.</title>
        <authorList>
            <person name="Liu X.Y."/>
            <person name="Yang K.Y."/>
            <person name="Wang M.Q."/>
            <person name="Kwok J.S."/>
            <person name="Zeng X."/>
            <person name="Yang Z."/>
            <person name="Xiao X.J."/>
            <person name="Lau C.P."/>
            <person name="Li Y."/>
            <person name="Huang Z.M."/>
            <person name="Ba J.G."/>
            <person name="Yim A.K."/>
            <person name="Ouyang C.Y."/>
            <person name="Ngai S.M."/>
            <person name="Chan T.F."/>
            <person name="Leung E.L."/>
            <person name="Liu L."/>
            <person name="Liu Z.G."/>
            <person name="Tsui S.K."/>
        </authorList>
    </citation>
    <scope>NUCLEOTIDE SEQUENCE [LARGE SCALE GENOMIC DNA]</scope>
    <source>
        <strain evidence="3">Derp</strain>
    </source>
</reference>
<gene>
    <name evidence="3" type="ORF">DERP_000486</name>
</gene>
<evidence type="ECO:0000256" key="1">
    <source>
        <dbReference type="SAM" id="MobiDB-lite"/>
    </source>
</evidence>